<accession>A0A8X6EZR0</accession>
<gene>
    <name evidence="2" type="ORF">TNCT_172631</name>
</gene>
<proteinExistence type="predicted"/>
<comment type="caution">
    <text evidence="2">The sequence shown here is derived from an EMBL/GenBank/DDBJ whole genome shotgun (WGS) entry which is preliminary data.</text>
</comment>
<name>A0A8X6EZR0_TRICU</name>
<dbReference type="Proteomes" id="UP000887116">
    <property type="component" value="Unassembled WGS sequence"/>
</dbReference>
<dbReference type="OrthoDB" id="6433456at2759"/>
<evidence type="ECO:0000256" key="1">
    <source>
        <dbReference type="SAM" id="MobiDB-lite"/>
    </source>
</evidence>
<dbReference type="EMBL" id="BMAO01000227">
    <property type="protein sequence ID" value="GFQ65354.1"/>
    <property type="molecule type" value="Genomic_DNA"/>
</dbReference>
<feature type="region of interest" description="Disordered" evidence="1">
    <location>
        <begin position="27"/>
        <end position="52"/>
    </location>
</feature>
<dbReference type="AlphaFoldDB" id="A0A8X6EZR0"/>
<keyword evidence="3" id="KW-1185">Reference proteome</keyword>
<sequence>MFVASANTEINNNISKELLDELKKEAAKEPFKKTSKKDEDSDEDDPKIISDSESFRFKRPIYPWPMPCKDGKKFEGFPERTKLIRISKPEIPSTQKIEEMIEFVNPYAMPKPPPKFKPRPCGLPKYKMVVKPLVTLQLLYSDERGNKFQFAPSPQYNPFG</sequence>
<protein>
    <submittedName>
        <fullName evidence="2">Uncharacterized protein</fullName>
    </submittedName>
</protein>
<organism evidence="2 3">
    <name type="scientific">Trichonephila clavata</name>
    <name type="common">Joro spider</name>
    <name type="synonym">Nephila clavata</name>
    <dbReference type="NCBI Taxonomy" id="2740835"/>
    <lineage>
        <taxon>Eukaryota</taxon>
        <taxon>Metazoa</taxon>
        <taxon>Ecdysozoa</taxon>
        <taxon>Arthropoda</taxon>
        <taxon>Chelicerata</taxon>
        <taxon>Arachnida</taxon>
        <taxon>Araneae</taxon>
        <taxon>Araneomorphae</taxon>
        <taxon>Entelegynae</taxon>
        <taxon>Araneoidea</taxon>
        <taxon>Nephilidae</taxon>
        <taxon>Trichonephila</taxon>
    </lineage>
</organism>
<evidence type="ECO:0000313" key="3">
    <source>
        <dbReference type="Proteomes" id="UP000887116"/>
    </source>
</evidence>
<feature type="compositionally biased region" description="Basic and acidic residues" evidence="1">
    <location>
        <begin position="27"/>
        <end position="39"/>
    </location>
</feature>
<reference evidence="2" key="1">
    <citation type="submission" date="2020-07" db="EMBL/GenBank/DDBJ databases">
        <title>Multicomponent nature underlies the extraordinary mechanical properties of spider dragline silk.</title>
        <authorList>
            <person name="Kono N."/>
            <person name="Nakamura H."/>
            <person name="Mori M."/>
            <person name="Yoshida Y."/>
            <person name="Ohtoshi R."/>
            <person name="Malay A.D."/>
            <person name="Moran D.A.P."/>
            <person name="Tomita M."/>
            <person name="Numata K."/>
            <person name="Arakawa K."/>
        </authorList>
    </citation>
    <scope>NUCLEOTIDE SEQUENCE</scope>
</reference>
<evidence type="ECO:0000313" key="2">
    <source>
        <dbReference type="EMBL" id="GFQ65354.1"/>
    </source>
</evidence>